<name>A0A7W9DNH5_9ACTN</name>
<reference evidence="2 3" key="1">
    <citation type="submission" date="2020-08" db="EMBL/GenBank/DDBJ databases">
        <title>Sequencing the genomes of 1000 actinobacteria strains.</title>
        <authorList>
            <person name="Klenk H.-P."/>
        </authorList>
    </citation>
    <scope>NUCLEOTIDE SEQUENCE [LARGE SCALE GENOMIC DNA]</scope>
    <source>
        <strain evidence="2 3">DSM 45790</strain>
    </source>
</reference>
<sequence length="97" mass="10279">MRIRRLNSAVLAVALGAGILATTGSAFAATQTGAAVAAAGWPAQDWYLQGPYQTKAACKLAFDDAVQNGQYTSLLGCHWYRGGSVNPAGYYYEVYIP</sequence>
<keyword evidence="3" id="KW-1185">Reference proteome</keyword>
<keyword evidence="1" id="KW-0732">Signal</keyword>
<evidence type="ECO:0000256" key="1">
    <source>
        <dbReference type="SAM" id="SignalP"/>
    </source>
</evidence>
<feature type="signal peptide" evidence="1">
    <location>
        <begin position="1"/>
        <end position="28"/>
    </location>
</feature>
<evidence type="ECO:0008006" key="4">
    <source>
        <dbReference type="Google" id="ProtNLM"/>
    </source>
</evidence>
<dbReference type="Proteomes" id="UP000588112">
    <property type="component" value="Unassembled WGS sequence"/>
</dbReference>
<dbReference type="EMBL" id="JACHBR010000001">
    <property type="protein sequence ID" value="MBB5625343.1"/>
    <property type="molecule type" value="Genomic_DNA"/>
</dbReference>
<evidence type="ECO:0000313" key="2">
    <source>
        <dbReference type="EMBL" id="MBB5625343.1"/>
    </source>
</evidence>
<dbReference type="AlphaFoldDB" id="A0A7W9DNH5"/>
<comment type="caution">
    <text evidence="2">The sequence shown here is derived from an EMBL/GenBank/DDBJ whole genome shotgun (WGS) entry which is preliminary data.</text>
</comment>
<proteinExistence type="predicted"/>
<gene>
    <name evidence="2" type="ORF">BJ981_001042</name>
</gene>
<feature type="chain" id="PRO_5031499530" description="Secreted protein" evidence="1">
    <location>
        <begin position="29"/>
        <end position="97"/>
    </location>
</feature>
<evidence type="ECO:0000313" key="3">
    <source>
        <dbReference type="Proteomes" id="UP000588112"/>
    </source>
</evidence>
<dbReference type="RefSeq" id="WP_184608574.1">
    <property type="nucleotide sequence ID" value="NZ_BOOS01000032.1"/>
</dbReference>
<organism evidence="2 3">
    <name type="scientific">Sphaerisporangium krabiense</name>
    <dbReference type="NCBI Taxonomy" id="763782"/>
    <lineage>
        <taxon>Bacteria</taxon>
        <taxon>Bacillati</taxon>
        <taxon>Actinomycetota</taxon>
        <taxon>Actinomycetes</taxon>
        <taxon>Streptosporangiales</taxon>
        <taxon>Streptosporangiaceae</taxon>
        <taxon>Sphaerisporangium</taxon>
    </lineage>
</organism>
<accession>A0A7W9DNH5</accession>
<protein>
    <recommendedName>
        <fullName evidence="4">Secreted protein</fullName>
    </recommendedName>
</protein>